<dbReference type="Proteomes" id="UP000039865">
    <property type="component" value="Unassembled WGS sequence"/>
</dbReference>
<dbReference type="InParanoid" id="A0A078B9Q5"/>
<dbReference type="AlphaFoldDB" id="A0A078B9Q5"/>
<evidence type="ECO:0000313" key="2">
    <source>
        <dbReference type="EMBL" id="CDW89982.1"/>
    </source>
</evidence>
<gene>
    <name evidence="2" type="primary">Contig18607.g19769</name>
    <name evidence="2" type="ORF">STYLEM_19122</name>
</gene>
<reference evidence="2 3" key="1">
    <citation type="submission" date="2014-06" db="EMBL/GenBank/DDBJ databases">
        <authorList>
            <person name="Swart Estienne"/>
        </authorList>
    </citation>
    <scope>NUCLEOTIDE SEQUENCE [LARGE SCALE GENOMIC DNA]</scope>
    <source>
        <strain evidence="2 3">130c</strain>
    </source>
</reference>
<keyword evidence="1" id="KW-0175">Coiled coil</keyword>
<proteinExistence type="predicted"/>
<feature type="coiled-coil region" evidence="1">
    <location>
        <begin position="75"/>
        <end position="136"/>
    </location>
</feature>
<protein>
    <submittedName>
        <fullName evidence="2">Uncharacterized protein</fullName>
    </submittedName>
</protein>
<evidence type="ECO:0000256" key="1">
    <source>
        <dbReference type="SAM" id="Coils"/>
    </source>
</evidence>
<sequence>MTTLVEKPPANREQPRIIQKPIIISKPSRDNYFEQQIEQINEQVTGINKIINSQQQSYALQLANEQKICELTDEITLINQLQNSLKEQVQRLQDQSRINSNLESIEQQYNQRSGSKANEMTTLELVEQRLNEHKETTAKNFSEVNDNFKKFREQILHSFQNLQTENNFQHENIRNSTSQNFYSKQDITSMLKKIQQKINGLYKIQTNTNIDVSSQLTQGQKIRRTNKSTLHSIQKTNSVINHTDREFDSSMGLFVINNSQIGYNPGESFENQIRKASSLFRGSTETINNGSNMSHYTIQVKNGANGNPQNGVNSYMREYTNAPINENACGEERDHITSLEKPYPMFHNFKGQNLLDASNRMSNSQIKVNSMDSRGGIFGDLKLKVNIGDRNRTPNRLLIDKLRTNRKSIAMNDVVINQTFIQNTSFNQTNQTDRININTQIPIKSPRLNNQYHVPSQQVRFRQQSDINLQRKMQQNNH</sequence>
<dbReference type="EMBL" id="CCKQ01018045">
    <property type="protein sequence ID" value="CDW89982.1"/>
    <property type="molecule type" value="Genomic_DNA"/>
</dbReference>
<evidence type="ECO:0000313" key="3">
    <source>
        <dbReference type="Proteomes" id="UP000039865"/>
    </source>
</evidence>
<keyword evidence="3" id="KW-1185">Reference proteome</keyword>
<organism evidence="2 3">
    <name type="scientific">Stylonychia lemnae</name>
    <name type="common">Ciliate</name>
    <dbReference type="NCBI Taxonomy" id="5949"/>
    <lineage>
        <taxon>Eukaryota</taxon>
        <taxon>Sar</taxon>
        <taxon>Alveolata</taxon>
        <taxon>Ciliophora</taxon>
        <taxon>Intramacronucleata</taxon>
        <taxon>Spirotrichea</taxon>
        <taxon>Stichotrichia</taxon>
        <taxon>Sporadotrichida</taxon>
        <taxon>Oxytrichidae</taxon>
        <taxon>Stylonychinae</taxon>
        <taxon>Stylonychia</taxon>
    </lineage>
</organism>
<accession>A0A078B9Q5</accession>
<name>A0A078B9Q5_STYLE</name>